<dbReference type="GO" id="GO:0005886">
    <property type="term" value="C:plasma membrane"/>
    <property type="evidence" value="ECO:0007669"/>
    <property type="project" value="UniProtKB-SubCell"/>
</dbReference>
<feature type="transmembrane region" description="Helical" evidence="6">
    <location>
        <begin position="28"/>
        <end position="46"/>
    </location>
</feature>
<name>A0A0F9SK64_9ZZZZ</name>
<comment type="subcellular location">
    <subcellularLocation>
        <location evidence="1">Cell membrane</location>
        <topology evidence="1">Multi-pass membrane protein</topology>
    </subcellularLocation>
</comment>
<evidence type="ECO:0000256" key="6">
    <source>
        <dbReference type="SAM" id="Phobius"/>
    </source>
</evidence>
<sequence>SPNNHRTDYSDEISLVDLAAIFIRRRRAFYAVFVAITLAGLAYALLTPNEYQYVSLVQVAQKDGGTFVQPPTTAIATLENRWLPEAQSAYRAEHDKKMPFDVSFSNPEDTGLIQFNSSTTAENSKSVKAVHEALIAKVADSQGRLVKVEQASLESQIQSLGRTVDLLKGEKDAGEAIASAIENRSKLELQLVGLDDVELLVTSRQSAEKIAPKRSLIMALAVLLGLMIGVLVTFMSEFASSVRDRLASDGAQ</sequence>
<accession>A0A0F9SK64</accession>
<evidence type="ECO:0000256" key="1">
    <source>
        <dbReference type="ARBA" id="ARBA00004651"/>
    </source>
</evidence>
<dbReference type="AlphaFoldDB" id="A0A0F9SK64"/>
<evidence type="ECO:0000256" key="2">
    <source>
        <dbReference type="ARBA" id="ARBA00022475"/>
    </source>
</evidence>
<keyword evidence="5 6" id="KW-0472">Membrane</keyword>
<proteinExistence type="predicted"/>
<keyword evidence="3 6" id="KW-0812">Transmembrane</keyword>
<evidence type="ECO:0000256" key="3">
    <source>
        <dbReference type="ARBA" id="ARBA00022692"/>
    </source>
</evidence>
<gene>
    <name evidence="8" type="ORF">LCGC14_0461420</name>
</gene>
<protein>
    <recommendedName>
        <fullName evidence="7">Polysaccharide chain length determinant N-terminal domain-containing protein</fullName>
    </recommendedName>
</protein>
<dbReference type="InterPro" id="IPR050445">
    <property type="entry name" value="Bact_polysacc_biosynth/exp"/>
</dbReference>
<feature type="non-terminal residue" evidence="8">
    <location>
        <position position="1"/>
    </location>
</feature>
<dbReference type="PANTHER" id="PTHR32309:SF31">
    <property type="entry name" value="CAPSULAR EXOPOLYSACCHARIDE FAMILY"/>
    <property type="match status" value="1"/>
</dbReference>
<organism evidence="8">
    <name type="scientific">marine sediment metagenome</name>
    <dbReference type="NCBI Taxonomy" id="412755"/>
    <lineage>
        <taxon>unclassified sequences</taxon>
        <taxon>metagenomes</taxon>
        <taxon>ecological metagenomes</taxon>
    </lineage>
</organism>
<evidence type="ECO:0000259" key="7">
    <source>
        <dbReference type="Pfam" id="PF02706"/>
    </source>
</evidence>
<evidence type="ECO:0000256" key="4">
    <source>
        <dbReference type="ARBA" id="ARBA00022989"/>
    </source>
</evidence>
<evidence type="ECO:0000313" key="8">
    <source>
        <dbReference type="EMBL" id="KKN67469.1"/>
    </source>
</evidence>
<dbReference type="PANTHER" id="PTHR32309">
    <property type="entry name" value="TYROSINE-PROTEIN KINASE"/>
    <property type="match status" value="1"/>
</dbReference>
<dbReference type="EMBL" id="LAZR01000474">
    <property type="protein sequence ID" value="KKN67469.1"/>
    <property type="molecule type" value="Genomic_DNA"/>
</dbReference>
<keyword evidence="4 6" id="KW-1133">Transmembrane helix</keyword>
<keyword evidence="2" id="KW-1003">Cell membrane</keyword>
<comment type="caution">
    <text evidence="8">The sequence shown here is derived from an EMBL/GenBank/DDBJ whole genome shotgun (WGS) entry which is preliminary data.</text>
</comment>
<feature type="transmembrane region" description="Helical" evidence="6">
    <location>
        <begin position="216"/>
        <end position="235"/>
    </location>
</feature>
<dbReference type="InterPro" id="IPR003856">
    <property type="entry name" value="LPS_length_determ_N"/>
</dbReference>
<reference evidence="8" key="1">
    <citation type="journal article" date="2015" name="Nature">
        <title>Complex archaea that bridge the gap between prokaryotes and eukaryotes.</title>
        <authorList>
            <person name="Spang A."/>
            <person name="Saw J.H."/>
            <person name="Jorgensen S.L."/>
            <person name="Zaremba-Niedzwiedzka K."/>
            <person name="Martijn J."/>
            <person name="Lind A.E."/>
            <person name="van Eijk R."/>
            <person name="Schleper C."/>
            <person name="Guy L."/>
            <person name="Ettema T.J."/>
        </authorList>
    </citation>
    <scope>NUCLEOTIDE SEQUENCE</scope>
</reference>
<evidence type="ECO:0000256" key="5">
    <source>
        <dbReference type="ARBA" id="ARBA00023136"/>
    </source>
</evidence>
<feature type="domain" description="Polysaccharide chain length determinant N-terminal" evidence="7">
    <location>
        <begin position="11"/>
        <end position="65"/>
    </location>
</feature>
<dbReference type="Pfam" id="PF02706">
    <property type="entry name" value="Wzz"/>
    <property type="match status" value="1"/>
</dbReference>